<dbReference type="Proteomes" id="UP000662200">
    <property type="component" value="Unassembled WGS sequence"/>
</dbReference>
<reference evidence="8" key="2">
    <citation type="submission" date="2020-09" db="EMBL/GenBank/DDBJ databases">
        <authorList>
            <person name="Sun Q."/>
            <person name="Ohkuma M."/>
        </authorList>
    </citation>
    <scope>NUCLEOTIDE SEQUENCE</scope>
    <source>
        <strain evidence="8">JCM 3091</strain>
    </source>
</reference>
<dbReference type="EC" id="3.2.1.1" evidence="3"/>
<dbReference type="InterPro" id="IPR013783">
    <property type="entry name" value="Ig-like_fold"/>
</dbReference>
<dbReference type="InterPro" id="IPR013784">
    <property type="entry name" value="Carb-bd-like_fold"/>
</dbReference>
<dbReference type="GO" id="GO:0005975">
    <property type="term" value="P:carbohydrate metabolic process"/>
    <property type="evidence" value="ECO:0007669"/>
    <property type="project" value="UniProtKB-ARBA"/>
</dbReference>
<reference evidence="8" key="1">
    <citation type="journal article" date="2014" name="Int. J. Syst. Evol. Microbiol.">
        <title>Complete genome sequence of Corynebacterium casei LMG S-19264T (=DSM 44701T), isolated from a smear-ripened cheese.</title>
        <authorList>
            <consortium name="US DOE Joint Genome Institute (JGI-PGF)"/>
            <person name="Walter F."/>
            <person name="Albersmeier A."/>
            <person name="Kalinowski J."/>
            <person name="Ruckert C."/>
        </authorList>
    </citation>
    <scope>NUCLEOTIDE SEQUENCE</scope>
    <source>
        <strain evidence="8">JCM 3091</strain>
    </source>
</reference>
<dbReference type="PANTHER" id="PTHR36108:SF13">
    <property type="entry name" value="COLOSSIN-B-RELATED"/>
    <property type="match status" value="1"/>
</dbReference>
<dbReference type="EMBL" id="BMQC01000007">
    <property type="protein sequence ID" value="GGK30632.1"/>
    <property type="molecule type" value="Genomic_DNA"/>
</dbReference>
<name>A0A8J3FHU0_9ACTN</name>
<feature type="signal peptide" evidence="7">
    <location>
        <begin position="1"/>
        <end position="15"/>
    </location>
</feature>
<comment type="catalytic activity">
    <reaction evidence="1">
        <text>Endohydrolysis of (1-&gt;4)-alpha-D-glucosidic linkages in polysaccharides containing three or more (1-&gt;4)-alpha-linked D-glucose units.</text>
        <dbReference type="EC" id="3.2.1.1"/>
    </reaction>
</comment>
<organism evidence="8 9">
    <name type="scientific">Pilimelia terevasa</name>
    <dbReference type="NCBI Taxonomy" id="53372"/>
    <lineage>
        <taxon>Bacteria</taxon>
        <taxon>Bacillati</taxon>
        <taxon>Actinomycetota</taxon>
        <taxon>Actinomycetes</taxon>
        <taxon>Micromonosporales</taxon>
        <taxon>Micromonosporaceae</taxon>
        <taxon>Pilimelia</taxon>
    </lineage>
</organism>
<feature type="chain" id="PRO_5038496766" description="alpha-amylase" evidence="7">
    <location>
        <begin position="16"/>
        <end position="811"/>
    </location>
</feature>
<keyword evidence="9" id="KW-1185">Reference proteome</keyword>
<evidence type="ECO:0000256" key="1">
    <source>
        <dbReference type="ARBA" id="ARBA00000548"/>
    </source>
</evidence>
<accession>A0A8J3FHU0</accession>
<sequence length="811" mass="85119">MALLLALAGAPGAAAQSAAGTIAVTLRDTDGSPLTYADVKVFDEKAQLAEYEGYTDEEGRAVFEDVRPGRYVVFFTVEGLKMWADSTDSRQRATVYPVAAGARVDVAPTLLPHARIAGTLTDADGGVSRGTMIAHPVGRFGERVEDVTDSEGRTALRVSPGTYRVEFAAGTVSQWTPGRPSAHGATEFALPAGERISISESLPETGQVHGTVVDAAGAPVRGATVRLHAGEYETNRDRSNVRGEFALPRVRAGTYRVSVTSPRGWQQWLPGVTDPAQAGTITVERDADVPVAATLLPTGGIGGTLYGANGAPTSRGWIFARPVPDSGSEVLLSATPDRQGRYELPDLAVGRYLVGFEINGRRQYLGGKGAAAASEPVTVVAGRTLVLDERAATGQPVTLRARDGDSGDPVADFCAVLVGPDSERLPDSDTDKYPHGCTDSGTLTVPDVLPGRYEAHLRTPTDSNYLPGTERLAVPADQPAEADYVLDRGGSVSVHTVARAPGDSIGRPRRPPRRTEASVADTVVYLVPVRPEQPAPEPLRTDANGAATFVGVPKGSYRIFAEPPGRGLGRQWLGPAGGVGREADAVVVTVRSGRTTFPPAVRLDPAGAISGTITAAASGRPVRTEVSWLPARVGNPPAAAFTDVRGNFLAGGFGPYAWPLRFDDGAHPSQWSGQQPDAQTAATVRVLSGAVTVVQTTLTRGVALTGTAGGQWHEGTITAVGPDGSDLAQVPVDPLTRRYRLPVLAGSTVRLRYEFQTGRGPRTGWYEDAEVFDAARPVLIPPGSGGAAVDFALPPLRGGDPDLRRAPRRGR</sequence>
<proteinExistence type="inferred from homology"/>
<evidence type="ECO:0000256" key="5">
    <source>
        <dbReference type="ARBA" id="ARBA00022729"/>
    </source>
</evidence>
<dbReference type="AlphaFoldDB" id="A0A8J3FHU0"/>
<evidence type="ECO:0000313" key="9">
    <source>
        <dbReference type="Proteomes" id="UP000662200"/>
    </source>
</evidence>
<evidence type="ECO:0000313" key="8">
    <source>
        <dbReference type="EMBL" id="GGK30632.1"/>
    </source>
</evidence>
<evidence type="ECO:0000256" key="3">
    <source>
        <dbReference type="ARBA" id="ARBA00012595"/>
    </source>
</evidence>
<dbReference type="GO" id="GO:0030246">
    <property type="term" value="F:carbohydrate binding"/>
    <property type="evidence" value="ECO:0007669"/>
    <property type="project" value="InterPro"/>
</dbReference>
<protein>
    <recommendedName>
        <fullName evidence="3">alpha-amylase</fullName>
        <ecNumber evidence="3">3.2.1.1</ecNumber>
    </recommendedName>
    <alternativeName>
        <fullName evidence="6">1,4-alpha-D-glucan glucanohydrolase</fullName>
    </alternativeName>
</protein>
<dbReference type="Pfam" id="PF13620">
    <property type="entry name" value="CarboxypepD_reg"/>
    <property type="match status" value="1"/>
</dbReference>
<dbReference type="Gene3D" id="2.60.40.10">
    <property type="entry name" value="Immunoglobulins"/>
    <property type="match status" value="1"/>
</dbReference>
<dbReference type="SUPFAM" id="SSF49452">
    <property type="entry name" value="Starch-binding domain-like"/>
    <property type="match status" value="3"/>
</dbReference>
<evidence type="ECO:0000256" key="2">
    <source>
        <dbReference type="ARBA" id="ARBA00007257"/>
    </source>
</evidence>
<dbReference type="PANTHER" id="PTHR36108">
    <property type="entry name" value="COLOSSIN-B-RELATED"/>
    <property type="match status" value="1"/>
</dbReference>
<evidence type="ECO:0000256" key="4">
    <source>
        <dbReference type="ARBA" id="ARBA00022525"/>
    </source>
</evidence>
<keyword evidence="5 7" id="KW-0732">Signal</keyword>
<evidence type="ECO:0000256" key="7">
    <source>
        <dbReference type="SAM" id="SignalP"/>
    </source>
</evidence>
<comment type="similarity">
    <text evidence="2">Belongs to the serine-aspartate repeat-containing protein (SDr) family.</text>
</comment>
<gene>
    <name evidence="8" type="ORF">GCM10010124_24230</name>
</gene>
<keyword evidence="4" id="KW-0964">Secreted</keyword>
<dbReference type="Gene3D" id="2.60.40.1120">
    <property type="entry name" value="Carboxypeptidase-like, regulatory domain"/>
    <property type="match status" value="1"/>
</dbReference>
<dbReference type="GO" id="GO:0004556">
    <property type="term" value="F:alpha-amylase activity"/>
    <property type="evidence" value="ECO:0007669"/>
    <property type="project" value="UniProtKB-EC"/>
</dbReference>
<comment type="caution">
    <text evidence="8">The sequence shown here is derived from an EMBL/GenBank/DDBJ whole genome shotgun (WGS) entry which is preliminary data.</text>
</comment>
<evidence type="ECO:0000256" key="6">
    <source>
        <dbReference type="ARBA" id="ARBA00030238"/>
    </source>
</evidence>